<feature type="non-terminal residue" evidence="4">
    <location>
        <position position="96"/>
    </location>
</feature>
<dbReference type="HOGENOM" id="CLU_191886_0_0_1"/>
<evidence type="ECO:0000313" key="5">
    <source>
        <dbReference type="Proteomes" id="UP000054279"/>
    </source>
</evidence>
<dbReference type="Proteomes" id="UP000054279">
    <property type="component" value="Unassembled WGS sequence"/>
</dbReference>
<organism evidence="4 5">
    <name type="scientific">Sphaerobolus stellatus (strain SS14)</name>
    <dbReference type="NCBI Taxonomy" id="990650"/>
    <lineage>
        <taxon>Eukaryota</taxon>
        <taxon>Fungi</taxon>
        <taxon>Dikarya</taxon>
        <taxon>Basidiomycota</taxon>
        <taxon>Agaricomycotina</taxon>
        <taxon>Agaricomycetes</taxon>
        <taxon>Phallomycetidae</taxon>
        <taxon>Geastrales</taxon>
        <taxon>Sphaerobolaceae</taxon>
        <taxon>Sphaerobolus</taxon>
    </lineage>
</organism>
<dbReference type="OrthoDB" id="4230923at2759"/>
<dbReference type="PROSITE" id="PS50158">
    <property type="entry name" value="ZF_CCHC"/>
    <property type="match status" value="1"/>
</dbReference>
<feature type="domain" description="CCHC-type" evidence="3">
    <location>
        <begin position="60"/>
        <end position="74"/>
    </location>
</feature>
<reference evidence="4 5" key="1">
    <citation type="submission" date="2014-06" db="EMBL/GenBank/DDBJ databases">
        <title>Evolutionary Origins and Diversification of the Mycorrhizal Mutualists.</title>
        <authorList>
            <consortium name="DOE Joint Genome Institute"/>
            <consortium name="Mycorrhizal Genomics Consortium"/>
            <person name="Kohler A."/>
            <person name="Kuo A."/>
            <person name="Nagy L.G."/>
            <person name="Floudas D."/>
            <person name="Copeland A."/>
            <person name="Barry K.W."/>
            <person name="Cichocki N."/>
            <person name="Veneault-Fourrey C."/>
            <person name="LaButti K."/>
            <person name="Lindquist E.A."/>
            <person name="Lipzen A."/>
            <person name="Lundell T."/>
            <person name="Morin E."/>
            <person name="Murat C."/>
            <person name="Riley R."/>
            <person name="Ohm R."/>
            <person name="Sun H."/>
            <person name="Tunlid A."/>
            <person name="Henrissat B."/>
            <person name="Grigoriev I.V."/>
            <person name="Hibbett D.S."/>
            <person name="Martin F."/>
        </authorList>
    </citation>
    <scope>NUCLEOTIDE SEQUENCE [LARGE SCALE GENOMIC DNA]</scope>
    <source>
        <strain evidence="4 5">SS14</strain>
    </source>
</reference>
<evidence type="ECO:0000259" key="3">
    <source>
        <dbReference type="PROSITE" id="PS50158"/>
    </source>
</evidence>
<keyword evidence="2" id="KW-0863">Zinc-finger</keyword>
<protein>
    <submittedName>
        <fullName evidence="4">Unplaced genomic scaffold SPHSTscaffold_453, whole genome shotgun sequence</fullName>
    </submittedName>
</protein>
<keyword evidence="2" id="KW-0862">Zinc</keyword>
<dbReference type="GO" id="GO:0006397">
    <property type="term" value="P:mRNA processing"/>
    <property type="evidence" value="ECO:0007669"/>
    <property type="project" value="UniProtKB-KW"/>
</dbReference>
<accession>A0A0C9UF76</accession>
<dbReference type="GO" id="GO:0008270">
    <property type="term" value="F:zinc ion binding"/>
    <property type="evidence" value="ECO:0007669"/>
    <property type="project" value="UniProtKB-KW"/>
</dbReference>
<feature type="non-terminal residue" evidence="4">
    <location>
        <position position="1"/>
    </location>
</feature>
<dbReference type="GO" id="GO:0003676">
    <property type="term" value="F:nucleic acid binding"/>
    <property type="evidence" value="ECO:0007669"/>
    <property type="project" value="InterPro"/>
</dbReference>
<evidence type="ECO:0000256" key="2">
    <source>
        <dbReference type="PROSITE-ProRule" id="PRU00047"/>
    </source>
</evidence>
<dbReference type="InterPro" id="IPR001878">
    <property type="entry name" value="Znf_CCHC"/>
</dbReference>
<evidence type="ECO:0000256" key="1">
    <source>
        <dbReference type="ARBA" id="ARBA00022664"/>
    </source>
</evidence>
<name>A0A0C9UF76_SPHS4</name>
<keyword evidence="5" id="KW-1185">Reference proteome</keyword>
<gene>
    <name evidence="4" type="ORF">M422DRAFT_103244</name>
</gene>
<keyword evidence="1" id="KW-0507">mRNA processing</keyword>
<dbReference type="AlphaFoldDB" id="A0A0C9UF76"/>
<dbReference type="Gene3D" id="4.10.60.10">
    <property type="entry name" value="Zinc finger, CCHC-type"/>
    <property type="match status" value="1"/>
</dbReference>
<evidence type="ECO:0000313" key="4">
    <source>
        <dbReference type="EMBL" id="KIJ24136.1"/>
    </source>
</evidence>
<dbReference type="EMBL" id="KN837528">
    <property type="protein sequence ID" value="KIJ24136.1"/>
    <property type="molecule type" value="Genomic_DNA"/>
</dbReference>
<dbReference type="InterPro" id="IPR036875">
    <property type="entry name" value="Znf_CCHC_sf"/>
</dbReference>
<dbReference type="SUPFAM" id="SSF57756">
    <property type="entry name" value="Retrovirus zinc finger-like domains"/>
    <property type="match status" value="1"/>
</dbReference>
<dbReference type="SMART" id="SM00343">
    <property type="entry name" value="ZnF_C2HC"/>
    <property type="match status" value="1"/>
</dbReference>
<sequence length="96" mass="10421">VVGLRWLNRRGQGQHSAKRHSSAVITVNSAKLANLLIERNITILGAICNVQKYIPPPVQCYRCQAFGHIAATCPGKSNPSSLRCARCAGQHPTNQC</sequence>
<keyword evidence="2" id="KW-0479">Metal-binding</keyword>
<proteinExistence type="predicted"/>